<protein>
    <submittedName>
        <fullName evidence="1">Uncharacterized protein</fullName>
    </submittedName>
</protein>
<dbReference type="AlphaFoldDB" id="A0A1M6TIE2"/>
<dbReference type="RefSeq" id="WP_262503380.1">
    <property type="nucleotide sequence ID" value="NZ_FRBD01000006.1"/>
</dbReference>
<dbReference type="EMBL" id="FRBD01000006">
    <property type="protein sequence ID" value="SHK56882.1"/>
    <property type="molecule type" value="Genomic_DNA"/>
</dbReference>
<sequence length="44" mass="5021">MKTEKMTYEKPTVQKVEFDFKTRIAASGCNATSRPFDDCSTNNE</sequence>
<accession>A0A1M6TIE2</accession>
<gene>
    <name evidence="1" type="ORF">SAMN05216463_10639</name>
</gene>
<organism evidence="1 2">
    <name type="scientific">Xylanibacter ruminicola</name>
    <name type="common">Prevotella ruminicola</name>
    <dbReference type="NCBI Taxonomy" id="839"/>
    <lineage>
        <taxon>Bacteria</taxon>
        <taxon>Pseudomonadati</taxon>
        <taxon>Bacteroidota</taxon>
        <taxon>Bacteroidia</taxon>
        <taxon>Bacteroidales</taxon>
        <taxon>Prevotellaceae</taxon>
        <taxon>Xylanibacter</taxon>
    </lineage>
</organism>
<proteinExistence type="predicted"/>
<name>A0A1M6TIE2_XYLRU</name>
<evidence type="ECO:0000313" key="2">
    <source>
        <dbReference type="Proteomes" id="UP000184130"/>
    </source>
</evidence>
<reference evidence="1 2" key="1">
    <citation type="submission" date="2016-11" db="EMBL/GenBank/DDBJ databases">
        <authorList>
            <person name="Jaros S."/>
            <person name="Januszkiewicz K."/>
            <person name="Wedrychowicz H."/>
        </authorList>
    </citation>
    <scope>NUCLEOTIDE SEQUENCE [LARGE SCALE GENOMIC DNA]</scope>
    <source>
        <strain evidence="1 2">KHT3</strain>
    </source>
</reference>
<evidence type="ECO:0000313" key="1">
    <source>
        <dbReference type="EMBL" id="SHK56882.1"/>
    </source>
</evidence>
<dbReference type="Proteomes" id="UP000184130">
    <property type="component" value="Unassembled WGS sequence"/>
</dbReference>